<accession>A0A803KQ29</accession>
<feature type="region of interest" description="Disordered" evidence="1">
    <location>
        <begin position="1"/>
        <end position="20"/>
    </location>
</feature>
<evidence type="ECO:0000256" key="1">
    <source>
        <dbReference type="SAM" id="MobiDB-lite"/>
    </source>
</evidence>
<dbReference type="PANTHER" id="PTHR36760:SF1">
    <property type="entry name" value="ACIDIC LEUCINE-RICH NUCLEAR PHOSPHOPROTEIN 32 FAMILY B PROTEIN"/>
    <property type="match status" value="1"/>
</dbReference>
<sequence>MTLSIKNLRPNSEDEDENATHIEEFEVYKVVFDIPTIEEKPVEIEQIQQTPEKIEKIQEYVVEFFEENASIVGKETGDLCESLTMGREKAGTNPKKVKKEEELKKVESKIGSEAIKTPKSRSFKVDDEKKITETFSQTLGGQPYMGSFGSMRKEKEWRRTLACKIFEERHNGSSNQAAVNGGGGEEDYCFAINKS</sequence>
<protein>
    <submittedName>
        <fullName evidence="2">Uncharacterized protein</fullName>
    </submittedName>
</protein>
<dbReference type="Proteomes" id="UP000596660">
    <property type="component" value="Unplaced"/>
</dbReference>
<evidence type="ECO:0000313" key="3">
    <source>
        <dbReference type="Proteomes" id="UP000596660"/>
    </source>
</evidence>
<reference evidence="2" key="1">
    <citation type="journal article" date="2017" name="Nature">
        <title>The genome of Chenopodium quinoa.</title>
        <authorList>
            <person name="Jarvis D.E."/>
            <person name="Ho Y.S."/>
            <person name="Lightfoot D.J."/>
            <person name="Schmoeckel S.M."/>
            <person name="Li B."/>
            <person name="Borm T.J.A."/>
            <person name="Ohyanagi H."/>
            <person name="Mineta K."/>
            <person name="Michell C.T."/>
            <person name="Saber N."/>
            <person name="Kharbatia N.M."/>
            <person name="Rupper R.R."/>
            <person name="Sharp A.R."/>
            <person name="Dally N."/>
            <person name="Boughton B.A."/>
            <person name="Woo Y.H."/>
            <person name="Gao G."/>
            <person name="Schijlen E.G.W.M."/>
            <person name="Guo X."/>
            <person name="Momin A.A."/>
            <person name="Negrao S."/>
            <person name="Al-Babili S."/>
            <person name="Gehring C."/>
            <person name="Roessner U."/>
            <person name="Jung C."/>
            <person name="Murphy K."/>
            <person name="Arold S.T."/>
            <person name="Gojobori T."/>
            <person name="van der Linden C.G."/>
            <person name="van Loo E.N."/>
            <person name="Jellen E.N."/>
            <person name="Maughan P.J."/>
            <person name="Tester M."/>
        </authorList>
    </citation>
    <scope>NUCLEOTIDE SEQUENCE [LARGE SCALE GENOMIC DNA]</scope>
    <source>
        <strain evidence="2">cv. PI 614886</strain>
    </source>
</reference>
<dbReference type="Gramene" id="AUR62001135-RA">
    <property type="protein sequence ID" value="AUR62001135-RA:cds"/>
    <property type="gene ID" value="AUR62001135"/>
</dbReference>
<organism evidence="2 3">
    <name type="scientific">Chenopodium quinoa</name>
    <name type="common">Quinoa</name>
    <dbReference type="NCBI Taxonomy" id="63459"/>
    <lineage>
        <taxon>Eukaryota</taxon>
        <taxon>Viridiplantae</taxon>
        <taxon>Streptophyta</taxon>
        <taxon>Embryophyta</taxon>
        <taxon>Tracheophyta</taxon>
        <taxon>Spermatophyta</taxon>
        <taxon>Magnoliopsida</taxon>
        <taxon>eudicotyledons</taxon>
        <taxon>Gunneridae</taxon>
        <taxon>Pentapetalae</taxon>
        <taxon>Caryophyllales</taxon>
        <taxon>Chenopodiaceae</taxon>
        <taxon>Chenopodioideae</taxon>
        <taxon>Atripliceae</taxon>
        <taxon>Chenopodium</taxon>
    </lineage>
</organism>
<proteinExistence type="predicted"/>
<dbReference type="AlphaFoldDB" id="A0A803KQ29"/>
<name>A0A803KQ29_CHEQI</name>
<evidence type="ECO:0000313" key="2">
    <source>
        <dbReference type="EnsemblPlants" id="AUR62001135-RA:cds"/>
    </source>
</evidence>
<keyword evidence="3" id="KW-1185">Reference proteome</keyword>
<dbReference type="EnsemblPlants" id="AUR62001135-RA">
    <property type="protein sequence ID" value="AUR62001135-RA:cds"/>
    <property type="gene ID" value="AUR62001135"/>
</dbReference>
<dbReference type="PANTHER" id="PTHR36760">
    <property type="entry name" value="ACIDIC LEUCINE-RICH NUCLEAR PHOSPHOPROTEIN 32 FAMILY B PROTEIN"/>
    <property type="match status" value="1"/>
</dbReference>
<reference evidence="2" key="2">
    <citation type="submission" date="2021-03" db="UniProtKB">
        <authorList>
            <consortium name="EnsemblPlants"/>
        </authorList>
    </citation>
    <scope>IDENTIFICATION</scope>
</reference>